<feature type="disulfide bond" evidence="2">
    <location>
        <begin position="46"/>
        <end position="55"/>
    </location>
</feature>
<dbReference type="SUPFAM" id="SSF57196">
    <property type="entry name" value="EGF/Laminin"/>
    <property type="match status" value="1"/>
</dbReference>
<evidence type="ECO:0000256" key="2">
    <source>
        <dbReference type="PROSITE-ProRule" id="PRU00076"/>
    </source>
</evidence>
<dbReference type="EnsemblMetazoa" id="XM_028659816.1">
    <property type="protein sequence ID" value="XP_028515617.1"/>
    <property type="gene ID" value="LOC114575273"/>
</dbReference>
<organism evidence="4 5">
    <name type="scientific">Exaiptasia diaphana</name>
    <name type="common">Tropical sea anemone</name>
    <name type="synonym">Aiptasia pulchella</name>
    <dbReference type="NCBI Taxonomy" id="2652724"/>
    <lineage>
        <taxon>Eukaryota</taxon>
        <taxon>Metazoa</taxon>
        <taxon>Cnidaria</taxon>
        <taxon>Anthozoa</taxon>
        <taxon>Hexacorallia</taxon>
        <taxon>Actiniaria</taxon>
        <taxon>Aiptasiidae</taxon>
        <taxon>Exaiptasia</taxon>
    </lineage>
</organism>
<evidence type="ECO:0000313" key="4">
    <source>
        <dbReference type="EnsemblMetazoa" id="XP_028515617.1"/>
    </source>
</evidence>
<keyword evidence="2" id="KW-1015">Disulfide bond</keyword>
<evidence type="ECO:0000313" key="5">
    <source>
        <dbReference type="Proteomes" id="UP000887567"/>
    </source>
</evidence>
<dbReference type="InterPro" id="IPR000742">
    <property type="entry name" value="EGF"/>
</dbReference>
<dbReference type="SMART" id="SM00181">
    <property type="entry name" value="EGF"/>
    <property type="match status" value="1"/>
</dbReference>
<keyword evidence="5" id="KW-1185">Reference proteome</keyword>
<dbReference type="CDD" id="cd00054">
    <property type="entry name" value="EGF_CA"/>
    <property type="match status" value="1"/>
</dbReference>
<proteinExistence type="inferred from homology"/>
<dbReference type="PROSITE" id="PS50026">
    <property type="entry name" value="EGF_3"/>
    <property type="match status" value="1"/>
</dbReference>
<dbReference type="AlphaFoldDB" id="A0A913YMB3"/>
<sequence length="156" mass="17036">MKNIARILDSTIFDSESILNLCQLVPCQNGGSCIYDSETNKRSCTCKKAYTGENCEVGPIGGLENSAILVNTDNNSYAAALAGFLDPALKPFGPGTWIRCFRAVPGHWDTRMYFHPQCDGKKPTVTIIRVRLSIFGGFTDKAWHSGSAYSESTKST</sequence>
<dbReference type="OrthoDB" id="27341at2759"/>
<feature type="domain" description="EGF-like" evidence="3">
    <location>
        <begin position="18"/>
        <end position="56"/>
    </location>
</feature>
<dbReference type="Proteomes" id="UP000887567">
    <property type="component" value="Unplaced"/>
</dbReference>
<evidence type="ECO:0000256" key="1">
    <source>
        <dbReference type="ARBA" id="ARBA00006373"/>
    </source>
</evidence>
<comment type="caution">
    <text evidence="2">Lacks conserved residue(s) required for the propagation of feature annotation.</text>
</comment>
<dbReference type="KEGG" id="epa:114575273"/>
<reference evidence="4" key="1">
    <citation type="submission" date="2022-11" db="UniProtKB">
        <authorList>
            <consortium name="EnsemblMetazoa"/>
        </authorList>
    </citation>
    <scope>IDENTIFICATION</scope>
</reference>
<protein>
    <recommendedName>
        <fullName evidence="3">EGF-like domain-containing protein</fullName>
    </recommendedName>
</protein>
<dbReference type="PROSITE" id="PS00022">
    <property type="entry name" value="EGF_1"/>
    <property type="match status" value="1"/>
</dbReference>
<dbReference type="RefSeq" id="XP_028515617.1">
    <property type="nucleotide sequence ID" value="XM_028659816.1"/>
</dbReference>
<dbReference type="OMA" id="WHSGSAY"/>
<dbReference type="GeneID" id="114575273"/>
<keyword evidence="2" id="KW-0245">EGF-like domain</keyword>
<evidence type="ECO:0000259" key="3">
    <source>
        <dbReference type="PROSITE" id="PS50026"/>
    </source>
</evidence>
<name>A0A913YMB3_EXADI</name>
<comment type="similarity">
    <text evidence="1">Belongs to the EGF domain peptide family.</text>
</comment>
<accession>A0A913YMB3</accession>
<feature type="disulfide bond" evidence="2">
    <location>
        <begin position="27"/>
        <end position="44"/>
    </location>
</feature>
<dbReference type="Gene3D" id="2.10.25.10">
    <property type="entry name" value="Laminin"/>
    <property type="match status" value="1"/>
</dbReference>